<evidence type="ECO:0000256" key="6">
    <source>
        <dbReference type="ARBA" id="ARBA00023180"/>
    </source>
</evidence>
<keyword evidence="6" id="KW-0325">Glycoprotein</keyword>
<keyword evidence="5 7" id="KW-0378">Hydrolase</keyword>
<name>A0A194XLV4_MOLSC</name>
<dbReference type="Gene3D" id="3.40.50.1820">
    <property type="entry name" value="alpha/beta hydrolase"/>
    <property type="match status" value="1"/>
</dbReference>
<evidence type="ECO:0000256" key="7">
    <source>
        <dbReference type="RuleBase" id="RU361156"/>
    </source>
</evidence>
<dbReference type="GO" id="GO:0004185">
    <property type="term" value="F:serine-type carboxypeptidase activity"/>
    <property type="evidence" value="ECO:0007669"/>
    <property type="project" value="UniProtKB-UniRule"/>
</dbReference>
<feature type="chain" id="PRO_5008443897" description="Carboxypeptidase" evidence="7">
    <location>
        <begin position="22"/>
        <end position="533"/>
    </location>
</feature>
<dbReference type="AlphaFoldDB" id="A0A194XLV4"/>
<dbReference type="RefSeq" id="XP_018075471.1">
    <property type="nucleotide sequence ID" value="XM_018222233.1"/>
</dbReference>
<keyword evidence="2 7" id="KW-0121">Carboxypeptidase</keyword>
<keyword evidence="4 7" id="KW-0732">Signal</keyword>
<evidence type="ECO:0000256" key="3">
    <source>
        <dbReference type="ARBA" id="ARBA00022670"/>
    </source>
</evidence>
<keyword evidence="3 7" id="KW-0645">Protease</keyword>
<evidence type="ECO:0000256" key="4">
    <source>
        <dbReference type="ARBA" id="ARBA00022729"/>
    </source>
</evidence>
<protein>
    <recommendedName>
        <fullName evidence="7">Carboxypeptidase</fullName>
        <ecNumber evidence="7">3.4.16.-</ecNumber>
    </recommendedName>
</protein>
<evidence type="ECO:0000313" key="9">
    <source>
        <dbReference type="Proteomes" id="UP000070700"/>
    </source>
</evidence>
<dbReference type="PROSITE" id="PS00131">
    <property type="entry name" value="CARBOXYPEPT_SER_SER"/>
    <property type="match status" value="1"/>
</dbReference>
<dbReference type="InterPro" id="IPR029058">
    <property type="entry name" value="AB_hydrolase_fold"/>
</dbReference>
<dbReference type="KEGG" id="psco:LY89DRAFT_778734"/>
<keyword evidence="9" id="KW-1185">Reference proteome</keyword>
<evidence type="ECO:0000256" key="2">
    <source>
        <dbReference type="ARBA" id="ARBA00022645"/>
    </source>
</evidence>
<dbReference type="GeneID" id="28831959"/>
<organism evidence="8 9">
    <name type="scientific">Mollisia scopiformis</name>
    <name type="common">Conifer needle endophyte fungus</name>
    <name type="synonym">Phialocephala scopiformis</name>
    <dbReference type="NCBI Taxonomy" id="149040"/>
    <lineage>
        <taxon>Eukaryota</taxon>
        <taxon>Fungi</taxon>
        <taxon>Dikarya</taxon>
        <taxon>Ascomycota</taxon>
        <taxon>Pezizomycotina</taxon>
        <taxon>Leotiomycetes</taxon>
        <taxon>Helotiales</taxon>
        <taxon>Mollisiaceae</taxon>
        <taxon>Mollisia</taxon>
    </lineage>
</organism>
<sequence length="533" mass="59491">MLSRSLSSLLAVLLFLTAAEAGRFSEYAHRKGYGPDLRPNGFLMDESNAAATNTTFRFLNNATQPFQVNALPDIPFDVGEMYAGLMPIHNGDPSRSLYFVFQPKLGDPVDELTIWLNGGPGCSSLEGFLQENGRFIWGWGQYSPMINPYSWVNLTNMLWVEQPVGTGFTQGKPQASGEYDIAYDFIDFLMNFETTFGIKNFKIYVTGESYAGRYVPYIASVMLDRHDKTHYNISGALMYDPVIGSYVYAQQQVPLVPFIVQNNNVLGLNDSFLSHLKGLDSSCGYADYRNKYLSFPPPGNQPAKFFNYSTSSDQACDLWGFANNAALLANPCANVYQIATYCPLPSDPLGFPTDLIYSYPGLPVYFNRADVKAAMHAPPNTTWSECNGPVFISYSGGPEDEGDFSPDPIQFILPQVIENTHRVLIANADLDMEIITNGTLLAIQNMTWGGKLGFQNQPNRSIVIELPDLQYGDTFASNGMPGMDNPQGMMGIQHFERGLMWAETWMSGHMQPQFQPRSSYRHLQWLLGHINEL</sequence>
<dbReference type="InterPro" id="IPR018202">
    <property type="entry name" value="Ser_caboxypep_ser_AS"/>
</dbReference>
<dbReference type="FunFam" id="3.40.50.1820:FF:000118">
    <property type="entry name" value="Carboxypeptidase"/>
    <property type="match status" value="1"/>
</dbReference>
<evidence type="ECO:0000256" key="5">
    <source>
        <dbReference type="ARBA" id="ARBA00022801"/>
    </source>
</evidence>
<evidence type="ECO:0000313" key="8">
    <source>
        <dbReference type="EMBL" id="KUJ21116.1"/>
    </source>
</evidence>
<dbReference type="PRINTS" id="PR00724">
    <property type="entry name" value="CRBOXYPTASEC"/>
</dbReference>
<feature type="signal peptide" evidence="7">
    <location>
        <begin position="1"/>
        <end position="21"/>
    </location>
</feature>
<reference evidence="8 9" key="1">
    <citation type="submission" date="2015-10" db="EMBL/GenBank/DDBJ databases">
        <title>Full genome of DAOMC 229536 Phialocephala scopiformis, a fungal endophyte of spruce producing the potent anti-insectan compound rugulosin.</title>
        <authorList>
            <consortium name="DOE Joint Genome Institute"/>
            <person name="Walker A.K."/>
            <person name="Frasz S.L."/>
            <person name="Seifert K.A."/>
            <person name="Miller J.D."/>
            <person name="Mondo S.J."/>
            <person name="Labutti K."/>
            <person name="Lipzen A."/>
            <person name="Dockter R."/>
            <person name="Kennedy M."/>
            <person name="Grigoriev I.V."/>
            <person name="Spatafora J.W."/>
        </authorList>
    </citation>
    <scope>NUCLEOTIDE SEQUENCE [LARGE SCALE GENOMIC DNA]</scope>
    <source>
        <strain evidence="8 9">CBS 120377</strain>
    </source>
</reference>
<dbReference type="PANTHER" id="PTHR11802:SF479">
    <property type="entry name" value="CARBOXYPEPTIDASE"/>
    <property type="match status" value="1"/>
</dbReference>
<dbReference type="InParanoid" id="A0A194XLV4"/>
<accession>A0A194XLV4</accession>
<comment type="similarity">
    <text evidence="1 7">Belongs to the peptidase S10 family.</text>
</comment>
<dbReference type="Pfam" id="PF00450">
    <property type="entry name" value="Peptidase_S10"/>
    <property type="match status" value="1"/>
</dbReference>
<evidence type="ECO:0000256" key="1">
    <source>
        <dbReference type="ARBA" id="ARBA00009431"/>
    </source>
</evidence>
<dbReference type="Proteomes" id="UP000070700">
    <property type="component" value="Unassembled WGS sequence"/>
</dbReference>
<gene>
    <name evidence="8" type="ORF">LY89DRAFT_778734</name>
</gene>
<dbReference type="GO" id="GO:0006508">
    <property type="term" value="P:proteolysis"/>
    <property type="evidence" value="ECO:0007669"/>
    <property type="project" value="UniProtKB-KW"/>
</dbReference>
<dbReference type="EC" id="3.4.16.-" evidence="7"/>
<dbReference type="PANTHER" id="PTHR11802">
    <property type="entry name" value="SERINE PROTEASE FAMILY S10 SERINE CARBOXYPEPTIDASE"/>
    <property type="match status" value="1"/>
</dbReference>
<dbReference type="OrthoDB" id="443318at2759"/>
<dbReference type="InterPro" id="IPR001563">
    <property type="entry name" value="Peptidase_S10"/>
</dbReference>
<dbReference type="SUPFAM" id="SSF53474">
    <property type="entry name" value="alpha/beta-Hydrolases"/>
    <property type="match status" value="1"/>
</dbReference>
<dbReference type="EMBL" id="KQ947408">
    <property type="protein sequence ID" value="KUJ21116.1"/>
    <property type="molecule type" value="Genomic_DNA"/>
</dbReference>
<proteinExistence type="inferred from homology"/>